<accession>A0A4Y9Z8L3</accession>
<dbReference type="STRING" id="205917.A0A4Y9Z8L3"/>
<dbReference type="OrthoDB" id="2523749at2759"/>
<organism evidence="1 2">
    <name type="scientific">Dentipellis fragilis</name>
    <dbReference type="NCBI Taxonomy" id="205917"/>
    <lineage>
        <taxon>Eukaryota</taxon>
        <taxon>Fungi</taxon>
        <taxon>Dikarya</taxon>
        <taxon>Basidiomycota</taxon>
        <taxon>Agaricomycotina</taxon>
        <taxon>Agaricomycetes</taxon>
        <taxon>Russulales</taxon>
        <taxon>Hericiaceae</taxon>
        <taxon>Dentipellis</taxon>
    </lineage>
</organism>
<protein>
    <recommendedName>
        <fullName evidence="3">Protein kinase domain-containing protein</fullName>
    </recommendedName>
</protein>
<evidence type="ECO:0000313" key="2">
    <source>
        <dbReference type="Proteomes" id="UP000298327"/>
    </source>
</evidence>
<dbReference type="Proteomes" id="UP000298327">
    <property type="component" value="Unassembled WGS sequence"/>
</dbReference>
<dbReference type="Gene3D" id="1.10.510.10">
    <property type="entry name" value="Transferase(Phosphotransferase) domain 1"/>
    <property type="match status" value="1"/>
</dbReference>
<dbReference type="AlphaFoldDB" id="A0A4Y9Z8L3"/>
<dbReference type="SUPFAM" id="SSF56112">
    <property type="entry name" value="Protein kinase-like (PK-like)"/>
    <property type="match status" value="1"/>
</dbReference>
<dbReference type="InterPro" id="IPR011009">
    <property type="entry name" value="Kinase-like_dom_sf"/>
</dbReference>
<keyword evidence="2" id="KW-1185">Reference proteome</keyword>
<sequence length="533" mass="60341">MHDSLLQWTGTGSACDSVEWLWLVECFSSVTYERSMLYDPTTDAPDMMTLDEACWVVDVHLQGFYPKEWWKMVDGIVSSKARLHASRVTFSSAIDPSMVDAIIPSASNCILPSAPMESVSSAKALCIQRSQLPGKNFRVERPQCGLDLIQLVLRHFRRTSFEHFTLHSPTPDGFGTTKLIFRQAALIHMNDGSDIRVFRGQLVCSSTGFQRDAVCKLAYGQHYMTRVATEARLYSGKLKHLQGVYVLQYHGHFVGRTDEGPVSCIALDYCGQELDLLFLALPVEFKRALICTMSAIHDAGIRHFDIRNQNVLNNNGLPVVIDFGEAEDHVCERTMEIVENVAAPMDYHFGYDELHQLCIDLRIWKPGMFKYITSYRPAQYLYRPYTLAEMAPDDWSYEDAVNEAYRAIGEHIEEFYPEDYAQWCSIVDEIPPPSQVHLRASDSTPALGSDGLASVINVERSMTEYGVGTPALYNFFIETGSCRSKQIQTPEHFTLYNTAITDAATPQKFLLRDAELIHDIPDYVPRYHGHHMG</sequence>
<evidence type="ECO:0008006" key="3">
    <source>
        <dbReference type="Google" id="ProtNLM"/>
    </source>
</evidence>
<name>A0A4Y9Z8L3_9AGAM</name>
<gene>
    <name evidence="1" type="ORF">EVG20_g1790</name>
</gene>
<comment type="caution">
    <text evidence="1">The sequence shown here is derived from an EMBL/GenBank/DDBJ whole genome shotgun (WGS) entry which is preliminary data.</text>
</comment>
<dbReference type="EMBL" id="SEOQ01000061">
    <property type="protein sequence ID" value="TFY71216.1"/>
    <property type="molecule type" value="Genomic_DNA"/>
</dbReference>
<evidence type="ECO:0000313" key="1">
    <source>
        <dbReference type="EMBL" id="TFY71216.1"/>
    </source>
</evidence>
<reference evidence="1 2" key="1">
    <citation type="submission" date="2019-02" db="EMBL/GenBank/DDBJ databases">
        <title>Genome sequencing of the rare red list fungi Dentipellis fragilis.</title>
        <authorList>
            <person name="Buettner E."/>
            <person name="Kellner H."/>
        </authorList>
    </citation>
    <scope>NUCLEOTIDE SEQUENCE [LARGE SCALE GENOMIC DNA]</scope>
    <source>
        <strain evidence="1 2">DSM 105465</strain>
    </source>
</reference>
<proteinExistence type="predicted"/>